<feature type="region of interest" description="Disordered" evidence="2">
    <location>
        <begin position="142"/>
        <end position="167"/>
    </location>
</feature>
<dbReference type="PANTHER" id="PTHR38831:SF1">
    <property type="entry name" value="TYPE II SECRETION SYSTEM PROTEIN K-RELATED"/>
    <property type="match status" value="1"/>
</dbReference>
<evidence type="ECO:0000313" key="5">
    <source>
        <dbReference type="Proteomes" id="UP000193427"/>
    </source>
</evidence>
<feature type="compositionally biased region" description="Gly residues" evidence="2">
    <location>
        <begin position="144"/>
        <end position="160"/>
    </location>
</feature>
<keyword evidence="1" id="KW-0997">Cell inner membrane</keyword>
<dbReference type="KEGG" id="rgu:A4W93_05630"/>
<dbReference type="GO" id="GO:0005886">
    <property type="term" value="C:plasma membrane"/>
    <property type="evidence" value="ECO:0007669"/>
    <property type="project" value="UniProtKB-SubCell"/>
</dbReference>
<evidence type="ECO:0000256" key="3">
    <source>
        <dbReference type="SAM" id="Phobius"/>
    </source>
</evidence>
<comment type="similarity">
    <text evidence="1">Belongs to the GSP K family.</text>
</comment>
<dbReference type="EMBL" id="CP015118">
    <property type="protein sequence ID" value="ARN19433.1"/>
    <property type="molecule type" value="Genomic_DNA"/>
</dbReference>
<dbReference type="PANTHER" id="PTHR38831">
    <property type="entry name" value="TYPE II SECRETION SYSTEM PROTEIN K"/>
    <property type="match status" value="1"/>
</dbReference>
<dbReference type="Gene3D" id="3.30.1300.30">
    <property type="entry name" value="GSPII I/J protein-like"/>
    <property type="match status" value="2"/>
</dbReference>
<protein>
    <recommendedName>
        <fullName evidence="1">Type II secretion system protein K</fullName>
    </recommendedName>
</protein>
<organism evidence="4 5">
    <name type="scientific">Piscinibacter gummiphilus</name>
    <dbReference type="NCBI Taxonomy" id="946333"/>
    <lineage>
        <taxon>Bacteria</taxon>
        <taxon>Pseudomonadati</taxon>
        <taxon>Pseudomonadota</taxon>
        <taxon>Betaproteobacteria</taxon>
        <taxon>Burkholderiales</taxon>
        <taxon>Sphaerotilaceae</taxon>
        <taxon>Piscinibacter</taxon>
    </lineage>
</organism>
<reference evidence="4 5" key="1">
    <citation type="submission" date="2016-04" db="EMBL/GenBank/DDBJ databases">
        <title>Complete genome sequence of natural rubber-degrading, novel Gram-negative bacterium, Rhizobacter gummiphilus strain NS21.</title>
        <authorList>
            <person name="Tabata M."/>
            <person name="Kasai D."/>
            <person name="Fukuda M."/>
        </authorList>
    </citation>
    <scope>NUCLEOTIDE SEQUENCE [LARGE SCALE GENOMIC DNA]</scope>
    <source>
        <strain evidence="4 5">NS21</strain>
    </source>
</reference>
<dbReference type="OrthoDB" id="5293133at2"/>
<keyword evidence="3" id="KW-0812">Transmembrane</keyword>
<dbReference type="PIRSF" id="PIRSF002786">
    <property type="entry name" value="XcpX"/>
    <property type="match status" value="1"/>
</dbReference>
<comment type="subcellular location">
    <subcellularLocation>
        <location evidence="1">Cell inner membrane</location>
    </subcellularLocation>
</comment>
<dbReference type="InterPro" id="IPR049179">
    <property type="entry name" value="T2SSK_SAM-like_2nd"/>
</dbReference>
<dbReference type="NCBIfam" id="NF037980">
    <property type="entry name" value="T2SS_GspK"/>
    <property type="match status" value="1"/>
</dbReference>
<proteinExistence type="inferred from homology"/>
<keyword evidence="1 3" id="KW-0472">Membrane</keyword>
<dbReference type="Pfam" id="PF03934">
    <property type="entry name" value="T2SSK"/>
    <property type="match status" value="1"/>
</dbReference>
<name>A0A1W6L586_9BURK</name>
<dbReference type="GO" id="GO:0009306">
    <property type="term" value="P:protein secretion"/>
    <property type="evidence" value="ECO:0007669"/>
    <property type="project" value="InterPro"/>
</dbReference>
<sequence>MTRPAVPPRQRGAALLMALIIVTVVSTLAVSMVWQQWRAVQIETAERSRQQSAWMLGGAMGWTRDILRGDIRADRGNKGKASDNLGEAWAAPLAEARISTFLAADKENTDDAPEAFLSGHIEDAQAKFNLLGLVQAGGIQSSTGGTGGAAAGSGSGGSGNPGTASVGAQPRVAQVEAFKRLCALLNLNPTVPQTIVQGLLEATPPFTTNSASRPLMPQRLDQLQWFGLDANTIKALAPYVILIRDPDDTRKEIPVNVNTASREVIAAALNLNLATAETLVQARKSNAFSADNPHTKYLPATTPAQGAAPLPQVAWQSSYFVVNGRLRLESQVLEQRSLLRRQSGAPPKVEILSSEWVNSSDPG</sequence>
<dbReference type="Gene3D" id="1.10.40.60">
    <property type="entry name" value="EpsJ-like"/>
    <property type="match status" value="3"/>
</dbReference>
<accession>A0A1W6L586</accession>
<feature type="transmembrane region" description="Helical" evidence="3">
    <location>
        <begin position="12"/>
        <end position="34"/>
    </location>
</feature>
<dbReference type="InterPro" id="IPR038072">
    <property type="entry name" value="GspK_central_sf"/>
</dbReference>
<dbReference type="STRING" id="946333.A4W93_05630"/>
<keyword evidence="1" id="KW-0813">Transport</keyword>
<evidence type="ECO:0000256" key="2">
    <source>
        <dbReference type="SAM" id="MobiDB-lite"/>
    </source>
</evidence>
<dbReference type="InterPro" id="IPR005628">
    <property type="entry name" value="GspK"/>
</dbReference>
<dbReference type="RefSeq" id="WP_085749692.1">
    <property type="nucleotide sequence ID" value="NZ_BSPR01000002.1"/>
</dbReference>
<evidence type="ECO:0000313" key="4">
    <source>
        <dbReference type="EMBL" id="ARN19433.1"/>
    </source>
</evidence>
<gene>
    <name evidence="4" type="ORF">A4W93_05630</name>
</gene>
<keyword evidence="5" id="KW-1185">Reference proteome</keyword>
<evidence type="ECO:0000256" key="1">
    <source>
        <dbReference type="PIRNR" id="PIRNR002786"/>
    </source>
</evidence>
<dbReference type="Proteomes" id="UP000193427">
    <property type="component" value="Chromosome"/>
</dbReference>
<keyword evidence="1" id="KW-1003">Cell membrane</keyword>
<dbReference type="AlphaFoldDB" id="A0A1W6L586"/>
<keyword evidence="3" id="KW-1133">Transmembrane helix</keyword>